<sequence>MKPQAYFVLFLLFLISCNGKKRNEANSLPTENDINEVVKVIVFHKGFHFVSENSITPISIELKNRIIIDKRKKAKEYEESPFHRKDTLAMSDLIGNTNFPVKDFFKKEDWEFIKLQNKKVIQKLSPKMFGNLKFTTVNKKHEDWYYYFSVPIFSSDLKKAYLQYSGIYEDYCNDGTEIFLEKKNDKWEIVGNSFWSH</sequence>
<reference evidence="1 2" key="1">
    <citation type="submission" date="2024-03" db="EMBL/GenBank/DDBJ databases">
        <title>Two novel species of the genus Flavobacterium exhibiting potentially degradation of complex polysaccharides.</title>
        <authorList>
            <person name="Lian X."/>
        </authorList>
    </citation>
    <scope>NUCLEOTIDE SEQUENCE [LARGE SCALE GENOMIC DNA]</scope>
    <source>
        <strain evidence="2">j3</strain>
    </source>
</reference>
<organism evidence="1 2">
    <name type="scientific">Flavobacterium aureirubrum</name>
    <dbReference type="NCBI Taxonomy" id="3133147"/>
    <lineage>
        <taxon>Bacteria</taxon>
        <taxon>Pseudomonadati</taxon>
        <taxon>Bacteroidota</taxon>
        <taxon>Flavobacteriia</taxon>
        <taxon>Flavobacteriales</taxon>
        <taxon>Flavobacteriaceae</taxon>
        <taxon>Flavobacterium</taxon>
    </lineage>
</organism>
<evidence type="ECO:0000313" key="1">
    <source>
        <dbReference type="EMBL" id="MEM0544034.1"/>
    </source>
</evidence>
<gene>
    <name evidence="1" type="ORF">WFZ85_15650</name>
</gene>
<keyword evidence="2" id="KW-1185">Reference proteome</keyword>
<proteinExistence type="predicted"/>
<accession>A0ABU9N8L2</accession>
<dbReference type="PROSITE" id="PS51257">
    <property type="entry name" value="PROKAR_LIPOPROTEIN"/>
    <property type="match status" value="1"/>
</dbReference>
<dbReference type="EMBL" id="JBCGDO010000047">
    <property type="protein sequence ID" value="MEM0544034.1"/>
    <property type="molecule type" value="Genomic_DNA"/>
</dbReference>
<dbReference type="Proteomes" id="UP001460072">
    <property type="component" value="Unassembled WGS sequence"/>
</dbReference>
<evidence type="ECO:0000313" key="2">
    <source>
        <dbReference type="Proteomes" id="UP001460072"/>
    </source>
</evidence>
<evidence type="ECO:0008006" key="3">
    <source>
        <dbReference type="Google" id="ProtNLM"/>
    </source>
</evidence>
<protein>
    <recommendedName>
        <fullName evidence="3">Lipoprotein</fullName>
    </recommendedName>
</protein>
<name>A0ABU9N8L2_9FLAO</name>
<dbReference type="RefSeq" id="WP_342697198.1">
    <property type="nucleotide sequence ID" value="NZ_JBCGDO010000047.1"/>
</dbReference>
<comment type="caution">
    <text evidence="1">The sequence shown here is derived from an EMBL/GenBank/DDBJ whole genome shotgun (WGS) entry which is preliminary data.</text>
</comment>